<proteinExistence type="predicted"/>
<accession>A0A5S4ZQD1</accession>
<dbReference type="EMBL" id="VNHM01000010">
    <property type="protein sequence ID" value="TYO94909.1"/>
    <property type="molecule type" value="Genomic_DNA"/>
</dbReference>
<comment type="caution">
    <text evidence="2">The sequence shown here is derived from an EMBL/GenBank/DDBJ whole genome shotgun (WGS) entry which is preliminary data.</text>
</comment>
<dbReference type="AlphaFoldDB" id="A0A5S4ZQD1"/>
<evidence type="ECO:0000313" key="3">
    <source>
        <dbReference type="Proteomes" id="UP000323166"/>
    </source>
</evidence>
<evidence type="ECO:0000256" key="1">
    <source>
        <dbReference type="SAM" id="Phobius"/>
    </source>
</evidence>
<keyword evidence="1" id="KW-1133">Transmembrane helix</keyword>
<protein>
    <submittedName>
        <fullName evidence="2">Uncharacterized protein</fullName>
    </submittedName>
</protein>
<feature type="transmembrane region" description="Helical" evidence="1">
    <location>
        <begin position="62"/>
        <end position="82"/>
    </location>
</feature>
<keyword evidence="1" id="KW-0812">Transmembrane</keyword>
<dbReference type="Proteomes" id="UP000323166">
    <property type="component" value="Unassembled WGS sequence"/>
</dbReference>
<sequence>MLIHIIGLLGVVFFVFIDYLVKWLAKYNISLVSFIFTFTMLAILVLSLEVQQKIMGRGDMELQDIIAGLWGFLVLFGFYLIYRLLTNLWVKSKRKHK</sequence>
<evidence type="ECO:0000313" key="2">
    <source>
        <dbReference type="EMBL" id="TYO94909.1"/>
    </source>
</evidence>
<gene>
    <name evidence="2" type="ORF">LX24_01923</name>
</gene>
<keyword evidence="3" id="KW-1185">Reference proteome</keyword>
<organism evidence="2 3">
    <name type="scientific">Desulfallas thermosapovorans DSM 6562</name>
    <dbReference type="NCBI Taxonomy" id="1121431"/>
    <lineage>
        <taxon>Bacteria</taxon>
        <taxon>Bacillati</taxon>
        <taxon>Bacillota</taxon>
        <taxon>Clostridia</taxon>
        <taxon>Eubacteriales</taxon>
        <taxon>Desulfallaceae</taxon>
        <taxon>Desulfallas</taxon>
    </lineage>
</organism>
<name>A0A5S4ZQD1_9FIRM</name>
<feature type="transmembrane region" description="Helical" evidence="1">
    <location>
        <begin position="31"/>
        <end position="50"/>
    </location>
</feature>
<keyword evidence="1" id="KW-0472">Membrane</keyword>
<feature type="transmembrane region" description="Helical" evidence="1">
    <location>
        <begin position="5"/>
        <end position="25"/>
    </location>
</feature>
<reference evidence="2 3" key="1">
    <citation type="submission" date="2019-07" db="EMBL/GenBank/DDBJ databases">
        <title>Genomic Encyclopedia of Type Strains, Phase I: the one thousand microbial genomes (KMG-I) project.</title>
        <authorList>
            <person name="Kyrpides N."/>
        </authorList>
    </citation>
    <scope>NUCLEOTIDE SEQUENCE [LARGE SCALE GENOMIC DNA]</scope>
    <source>
        <strain evidence="2 3">DSM 6562</strain>
    </source>
</reference>